<accession>A0ABY7FGG2</accession>
<evidence type="ECO:0000256" key="1">
    <source>
        <dbReference type="ARBA" id="ARBA00010872"/>
    </source>
</evidence>
<dbReference type="InterPro" id="IPR000246">
    <property type="entry name" value="Peptidase_T2"/>
</dbReference>
<dbReference type="EMBL" id="CP111022">
    <property type="protein sequence ID" value="WAR20259.1"/>
    <property type="molecule type" value="Genomic_DNA"/>
</dbReference>
<dbReference type="Pfam" id="PF01112">
    <property type="entry name" value="Asparaginase_2"/>
    <property type="match status" value="1"/>
</dbReference>
<dbReference type="PANTHER" id="PTHR10188:SF8">
    <property type="entry name" value="THREONINE ASPARTASE 1"/>
    <property type="match status" value="1"/>
</dbReference>
<dbReference type="SUPFAM" id="SSF56235">
    <property type="entry name" value="N-terminal nucleophile aminohydrolases (Ntn hydrolases)"/>
    <property type="match status" value="1"/>
</dbReference>
<dbReference type="InterPro" id="IPR029055">
    <property type="entry name" value="Ntn_hydrolases_N"/>
</dbReference>
<comment type="similarity">
    <text evidence="1">Belongs to the Ntn-hydrolase family.</text>
</comment>
<proteinExistence type="inferred from homology"/>
<keyword evidence="3" id="KW-1185">Reference proteome</keyword>
<reference evidence="2" key="1">
    <citation type="submission" date="2022-11" db="EMBL/GenBank/DDBJ databases">
        <title>Centuries of genome instability and evolution in soft-shell clam transmissible cancer (bioRxiv).</title>
        <authorList>
            <person name="Hart S.F.M."/>
            <person name="Yonemitsu M.A."/>
            <person name="Giersch R.M."/>
            <person name="Beal B.F."/>
            <person name="Arriagada G."/>
            <person name="Davis B.W."/>
            <person name="Ostrander E.A."/>
            <person name="Goff S.P."/>
            <person name="Metzger M.J."/>
        </authorList>
    </citation>
    <scope>NUCLEOTIDE SEQUENCE</scope>
    <source>
        <strain evidence="2">MELC-2E11</strain>
        <tissue evidence="2">Siphon/mantle</tissue>
    </source>
</reference>
<evidence type="ECO:0000313" key="2">
    <source>
        <dbReference type="EMBL" id="WAR20259.1"/>
    </source>
</evidence>
<name>A0ABY7FGG2_MYAAR</name>
<dbReference type="Proteomes" id="UP001164746">
    <property type="component" value="Chromosome 11"/>
</dbReference>
<evidence type="ECO:0000313" key="3">
    <source>
        <dbReference type="Proteomes" id="UP001164746"/>
    </source>
</evidence>
<organism evidence="2 3">
    <name type="scientific">Mya arenaria</name>
    <name type="common">Soft-shell clam</name>
    <dbReference type="NCBI Taxonomy" id="6604"/>
    <lineage>
        <taxon>Eukaryota</taxon>
        <taxon>Metazoa</taxon>
        <taxon>Spiralia</taxon>
        <taxon>Lophotrochozoa</taxon>
        <taxon>Mollusca</taxon>
        <taxon>Bivalvia</taxon>
        <taxon>Autobranchia</taxon>
        <taxon>Heteroconchia</taxon>
        <taxon>Euheterodonta</taxon>
        <taxon>Imparidentia</taxon>
        <taxon>Neoheterodontei</taxon>
        <taxon>Myida</taxon>
        <taxon>Myoidea</taxon>
        <taxon>Myidae</taxon>
        <taxon>Mya</taxon>
    </lineage>
</organism>
<protein>
    <submittedName>
        <fullName evidence="2">TASP1-like protein</fullName>
    </submittedName>
</protein>
<dbReference type="PANTHER" id="PTHR10188">
    <property type="entry name" value="L-ASPARAGINASE"/>
    <property type="match status" value="1"/>
</dbReference>
<gene>
    <name evidence="2" type="ORF">MAR_002097</name>
</gene>
<sequence>MENRAFIAVHAGAGYHSREKENSYRKLCSQTCTKDSPLTNAGRGSSLTLEGTVECDASVMDGKSLVYGAVGAISGVQNPVLVARKLVEEQSTGNMDNENGYKESLTEGKVEAVQAHDGHLL</sequence>